<dbReference type="SMART" id="SM00062">
    <property type="entry name" value="PBPb"/>
    <property type="match status" value="1"/>
</dbReference>
<sequence length="1090" mass="121417">MPRSILRILLIACLVLPALAPAAPLRVVMDQNYPPYSWRNADGKLEGYTVDLWRLWEKRTGRQVTLVPANWAQVLPALEEGRADVIDPIFLTPDRAGRYDFSPAYAMVSTSIYADASIGGIHDLRSLKGFVVGVQSGDACAEQLQRGGIDTVRVFPTYEALLIAAASQEVKLLCLDEYSADYQLYRLGLHRRYVKSFDIARDQLRRAVRKGDTATLALVENGMARITAAEREALRDKWMGRPLVSERYAERLIQVLVGLGILVLLLSAWLASVRRAVRVRTHELEREKAQLRTLVESSPDLVWLKDLQGLYQACNNQVAKVFGWPREEIVGRRDSELFDAATAERFRRDDAAALRAGGPITFEEAAPTGPDKTCVFETIKTPVTQPDGSVIGVLGVARDITERREQERTIREQDRMLQEMSALAQIGAWEIDVATEAFSWTGELARIYEIPPDLPLTPATCTACYSEEDRAVIGKTLDDAARQGKPFTIELPMVSGAGKRKWVRSVCSAEVEDGRPVKLRGTVQDVTQRRELEESMRMATLIYQTSLEAIVVTDEDNRIVDANPAFTRLAGAPLGEVLGTRPALFESRVHDSCFYGRLWESLLKDDHWEGEILDRNRDGSLAANYVDIRVIRHPDGRVHRHVLQFHDISEQKQKDELIWHQTNFDALTGLPNRRLFLDRLEQDLKKSGTAAHGLGVLLLDLDRFKEINDSYGHARGDAALVEMTRRLARCVPPDATIARLGSNMFALVVDEFDGRRHLETTADAVIVAIAEPLALGPGIVAYVSASVGISVFPDDGGDAAELVRNAEQAVYLAKGAGRGRFQYFTPALQQHARDKLSLTNDLRAALARNQLQVHYQPIVETATGRIRKAETLLRWLHPEHGMISPARFIPLAEEAGLIHEIGEWVLVEAIASIERWRRLYGMVVELSVNVSPVQFEQRSGLPWLTRVVNAGLPPNSITIEITEGVLVSDAEQVRRCLDALHAAGARVSIDDFGTGFSSLSYLKQFDVDYLKIDKSFINHLTEDGSDKALTEAIVDLAHRLGIEAIAEGVETAAQRDILAAFGCDYIQGWHFSPAVPRDAFEAFLERQMVT</sequence>
<dbReference type="PANTHER" id="PTHR44757">
    <property type="entry name" value="DIGUANYLATE CYCLASE DGCP"/>
    <property type="match status" value="1"/>
</dbReference>
<dbReference type="Gene3D" id="3.40.190.10">
    <property type="entry name" value="Periplasmic binding protein-like II"/>
    <property type="match status" value="2"/>
</dbReference>
<dbReference type="PROSITE" id="PS50887">
    <property type="entry name" value="GGDEF"/>
    <property type="match status" value="1"/>
</dbReference>
<dbReference type="Gene3D" id="3.30.450.20">
    <property type="entry name" value="PAS domain"/>
    <property type="match status" value="3"/>
</dbReference>
<proteinExistence type="predicted"/>
<name>A0ABW0MM91_9BURK</name>
<dbReference type="InterPro" id="IPR001638">
    <property type="entry name" value="Solute-binding_3/MltF_N"/>
</dbReference>
<dbReference type="EMBL" id="JBHSMR010000013">
    <property type="protein sequence ID" value="MFC5478631.1"/>
    <property type="molecule type" value="Genomic_DNA"/>
</dbReference>
<dbReference type="NCBIfam" id="TIGR00254">
    <property type="entry name" value="GGDEF"/>
    <property type="match status" value="1"/>
</dbReference>
<dbReference type="InterPro" id="IPR000700">
    <property type="entry name" value="PAS-assoc_C"/>
</dbReference>
<feature type="domain" description="GGDEF" evidence="5">
    <location>
        <begin position="692"/>
        <end position="826"/>
    </location>
</feature>
<dbReference type="InterPro" id="IPR001633">
    <property type="entry name" value="EAL_dom"/>
</dbReference>
<feature type="domain" description="PAC" evidence="3">
    <location>
        <begin position="360"/>
        <end position="412"/>
    </location>
</feature>
<feature type="domain" description="PAC" evidence="3">
    <location>
        <begin position="487"/>
        <end position="538"/>
    </location>
</feature>
<feature type="domain" description="PAC" evidence="3">
    <location>
        <begin position="606"/>
        <end position="660"/>
    </location>
</feature>
<dbReference type="InterPro" id="IPR035919">
    <property type="entry name" value="EAL_sf"/>
</dbReference>
<dbReference type="PANTHER" id="PTHR44757:SF2">
    <property type="entry name" value="BIOFILM ARCHITECTURE MAINTENANCE PROTEIN MBAA"/>
    <property type="match status" value="1"/>
</dbReference>
<dbReference type="Gene3D" id="3.20.20.450">
    <property type="entry name" value="EAL domain"/>
    <property type="match status" value="1"/>
</dbReference>
<dbReference type="InterPro" id="IPR013656">
    <property type="entry name" value="PAS_4"/>
</dbReference>
<dbReference type="InterPro" id="IPR013767">
    <property type="entry name" value="PAS_fold"/>
</dbReference>
<dbReference type="SMART" id="SM00086">
    <property type="entry name" value="PAC"/>
    <property type="match status" value="3"/>
</dbReference>
<feature type="domain" description="PAS" evidence="2">
    <location>
        <begin position="287"/>
        <end position="357"/>
    </location>
</feature>
<organism evidence="6 7">
    <name type="scientific">Massilia suwonensis</name>
    <dbReference type="NCBI Taxonomy" id="648895"/>
    <lineage>
        <taxon>Bacteria</taxon>
        <taxon>Pseudomonadati</taxon>
        <taxon>Pseudomonadota</taxon>
        <taxon>Betaproteobacteria</taxon>
        <taxon>Burkholderiales</taxon>
        <taxon>Oxalobacteraceae</taxon>
        <taxon>Telluria group</taxon>
        <taxon>Massilia</taxon>
    </lineage>
</organism>
<dbReference type="SUPFAM" id="SSF55785">
    <property type="entry name" value="PYP-like sensor domain (PAS domain)"/>
    <property type="match status" value="3"/>
</dbReference>
<dbReference type="InterPro" id="IPR052155">
    <property type="entry name" value="Biofilm_reg_signaling"/>
</dbReference>
<dbReference type="SUPFAM" id="SSF53850">
    <property type="entry name" value="Periplasmic binding protein-like II"/>
    <property type="match status" value="1"/>
</dbReference>
<feature type="domain" description="PAS" evidence="2">
    <location>
        <begin position="535"/>
        <end position="579"/>
    </location>
</feature>
<dbReference type="CDD" id="cd00130">
    <property type="entry name" value="PAS"/>
    <property type="match status" value="2"/>
</dbReference>
<evidence type="ECO:0000259" key="4">
    <source>
        <dbReference type="PROSITE" id="PS50883"/>
    </source>
</evidence>
<dbReference type="RefSeq" id="WP_379754670.1">
    <property type="nucleotide sequence ID" value="NZ_JBHSMR010000013.1"/>
</dbReference>
<dbReference type="SMART" id="SM00091">
    <property type="entry name" value="PAS"/>
    <property type="match status" value="3"/>
</dbReference>
<dbReference type="InterPro" id="IPR000160">
    <property type="entry name" value="GGDEF_dom"/>
</dbReference>
<reference evidence="7" key="1">
    <citation type="journal article" date="2019" name="Int. J. Syst. Evol. Microbiol.">
        <title>The Global Catalogue of Microorganisms (GCM) 10K type strain sequencing project: providing services to taxonomists for standard genome sequencing and annotation.</title>
        <authorList>
            <consortium name="The Broad Institute Genomics Platform"/>
            <consortium name="The Broad Institute Genome Sequencing Center for Infectious Disease"/>
            <person name="Wu L."/>
            <person name="Ma J."/>
        </authorList>
    </citation>
    <scope>NUCLEOTIDE SEQUENCE [LARGE SCALE GENOMIC DNA]</scope>
    <source>
        <strain evidence="7">CCUG 43111</strain>
    </source>
</reference>
<dbReference type="Pfam" id="PF00989">
    <property type="entry name" value="PAS"/>
    <property type="match status" value="1"/>
</dbReference>
<accession>A0ABW0MM91</accession>
<dbReference type="Pfam" id="PF08448">
    <property type="entry name" value="PAS_4"/>
    <property type="match status" value="1"/>
</dbReference>
<dbReference type="InterPro" id="IPR043128">
    <property type="entry name" value="Rev_trsase/Diguanyl_cyclase"/>
</dbReference>
<dbReference type="SUPFAM" id="SSF55073">
    <property type="entry name" value="Nucleotide cyclase"/>
    <property type="match status" value="1"/>
</dbReference>
<dbReference type="SMART" id="SM00267">
    <property type="entry name" value="GGDEF"/>
    <property type="match status" value="1"/>
</dbReference>
<dbReference type="Gene3D" id="3.30.70.270">
    <property type="match status" value="1"/>
</dbReference>
<evidence type="ECO:0000259" key="2">
    <source>
        <dbReference type="PROSITE" id="PS50112"/>
    </source>
</evidence>
<dbReference type="SUPFAM" id="SSF141868">
    <property type="entry name" value="EAL domain-like"/>
    <property type="match status" value="1"/>
</dbReference>
<keyword evidence="7" id="KW-1185">Reference proteome</keyword>
<evidence type="ECO:0000256" key="1">
    <source>
        <dbReference type="SAM" id="SignalP"/>
    </source>
</evidence>
<comment type="caution">
    <text evidence="6">The sequence shown here is derived from an EMBL/GenBank/DDBJ whole genome shotgun (WGS) entry which is preliminary data.</text>
</comment>
<dbReference type="InterPro" id="IPR001610">
    <property type="entry name" value="PAC"/>
</dbReference>
<dbReference type="CDD" id="cd13706">
    <property type="entry name" value="PBP2_HisK_like_1"/>
    <property type="match status" value="1"/>
</dbReference>
<feature type="chain" id="PRO_5046910928" evidence="1">
    <location>
        <begin position="23"/>
        <end position="1090"/>
    </location>
</feature>
<evidence type="ECO:0000313" key="7">
    <source>
        <dbReference type="Proteomes" id="UP001596101"/>
    </source>
</evidence>
<dbReference type="InterPro" id="IPR000014">
    <property type="entry name" value="PAS"/>
</dbReference>
<evidence type="ECO:0000259" key="5">
    <source>
        <dbReference type="PROSITE" id="PS50887"/>
    </source>
</evidence>
<dbReference type="NCBIfam" id="TIGR00229">
    <property type="entry name" value="sensory_box"/>
    <property type="match status" value="2"/>
</dbReference>
<dbReference type="CDD" id="cd01949">
    <property type="entry name" value="GGDEF"/>
    <property type="match status" value="1"/>
</dbReference>
<protein>
    <submittedName>
        <fullName evidence="6">EAL domain-containing protein</fullName>
    </submittedName>
</protein>
<dbReference type="InterPro" id="IPR029787">
    <property type="entry name" value="Nucleotide_cyclase"/>
</dbReference>
<feature type="domain" description="EAL" evidence="4">
    <location>
        <begin position="835"/>
        <end position="1088"/>
    </location>
</feature>
<dbReference type="Pfam" id="PF00497">
    <property type="entry name" value="SBP_bac_3"/>
    <property type="match status" value="1"/>
</dbReference>
<dbReference type="CDD" id="cd01948">
    <property type="entry name" value="EAL"/>
    <property type="match status" value="1"/>
</dbReference>
<dbReference type="PROSITE" id="PS50113">
    <property type="entry name" value="PAC"/>
    <property type="match status" value="3"/>
</dbReference>
<dbReference type="Proteomes" id="UP001596101">
    <property type="component" value="Unassembled WGS sequence"/>
</dbReference>
<feature type="signal peptide" evidence="1">
    <location>
        <begin position="1"/>
        <end position="22"/>
    </location>
</feature>
<gene>
    <name evidence="6" type="ORF">ACFPQ5_10550</name>
</gene>
<keyword evidence="1" id="KW-0732">Signal</keyword>
<dbReference type="SMART" id="SM00052">
    <property type="entry name" value="EAL"/>
    <property type="match status" value="1"/>
</dbReference>
<dbReference type="Pfam" id="PF00563">
    <property type="entry name" value="EAL"/>
    <property type="match status" value="1"/>
</dbReference>
<dbReference type="InterPro" id="IPR035965">
    <property type="entry name" value="PAS-like_dom_sf"/>
</dbReference>
<dbReference type="PROSITE" id="PS50112">
    <property type="entry name" value="PAS"/>
    <property type="match status" value="2"/>
</dbReference>
<evidence type="ECO:0000313" key="6">
    <source>
        <dbReference type="EMBL" id="MFC5478631.1"/>
    </source>
</evidence>
<dbReference type="PROSITE" id="PS50883">
    <property type="entry name" value="EAL"/>
    <property type="match status" value="1"/>
</dbReference>
<dbReference type="Pfam" id="PF00990">
    <property type="entry name" value="GGDEF"/>
    <property type="match status" value="1"/>
</dbReference>
<evidence type="ECO:0000259" key="3">
    <source>
        <dbReference type="PROSITE" id="PS50113"/>
    </source>
</evidence>